<comment type="function">
    <text evidence="3">Required for formate dehydrogenase (FDH) activity. Acts as a sulfur carrier protein that transfers sulfur from IscS to the molybdenum cofactor prior to its insertion into FDH.</text>
</comment>
<reference evidence="5" key="1">
    <citation type="submission" date="2016-10" db="EMBL/GenBank/DDBJ databases">
        <authorList>
            <person name="Varghese N."/>
            <person name="Submissions S."/>
        </authorList>
    </citation>
    <scope>NUCLEOTIDE SEQUENCE [LARGE SCALE GENOMIC DNA]</scope>
    <source>
        <strain evidence="5">CGMCC 1.3431</strain>
    </source>
</reference>
<dbReference type="PANTHER" id="PTHR30592:SF1">
    <property type="entry name" value="SULFUR CARRIER PROTEIN FDHD"/>
    <property type="match status" value="1"/>
</dbReference>
<comment type="subcellular location">
    <subcellularLocation>
        <location evidence="3">Cytoplasm</location>
    </subcellularLocation>
</comment>
<dbReference type="InterPro" id="IPR003786">
    <property type="entry name" value="FdhD"/>
</dbReference>
<keyword evidence="5" id="KW-1185">Reference proteome</keyword>
<comment type="caution">
    <text evidence="3">Lacks conserved residue(s) required for the propagation of feature annotation.</text>
</comment>
<comment type="similarity">
    <text evidence="3">Belongs to the FdhD family.</text>
</comment>
<dbReference type="SUPFAM" id="SSF53927">
    <property type="entry name" value="Cytidine deaminase-like"/>
    <property type="match status" value="1"/>
</dbReference>
<dbReference type="GO" id="GO:0005737">
    <property type="term" value="C:cytoplasm"/>
    <property type="evidence" value="ECO:0007669"/>
    <property type="project" value="UniProtKB-SubCell"/>
</dbReference>
<evidence type="ECO:0000313" key="4">
    <source>
        <dbReference type="EMBL" id="SCW60283.1"/>
    </source>
</evidence>
<dbReference type="STRING" id="260084.SAMN02927928_2129"/>
<keyword evidence="2 3" id="KW-0501">Molybdenum cofactor biosynthesis</keyword>
<dbReference type="Pfam" id="PF02634">
    <property type="entry name" value="FdhD-NarQ"/>
    <property type="match status" value="1"/>
</dbReference>
<keyword evidence="1 3" id="KW-0963">Cytoplasm</keyword>
<dbReference type="GO" id="GO:0016783">
    <property type="term" value="F:sulfurtransferase activity"/>
    <property type="evidence" value="ECO:0007669"/>
    <property type="project" value="InterPro"/>
</dbReference>
<dbReference type="OrthoDB" id="3197277at2"/>
<evidence type="ECO:0000256" key="2">
    <source>
        <dbReference type="ARBA" id="ARBA00023150"/>
    </source>
</evidence>
<dbReference type="HAMAP" id="MF_00187">
    <property type="entry name" value="FdhD"/>
    <property type="match status" value="1"/>
</dbReference>
<dbReference type="NCBIfam" id="TIGR00129">
    <property type="entry name" value="fdhD_narQ"/>
    <property type="match status" value="1"/>
</dbReference>
<dbReference type="PANTHER" id="PTHR30592">
    <property type="entry name" value="FORMATE DEHYDROGENASE"/>
    <property type="match status" value="1"/>
</dbReference>
<organism evidence="4 5">
    <name type="scientific">Asticcacaulis taihuensis</name>
    <dbReference type="NCBI Taxonomy" id="260084"/>
    <lineage>
        <taxon>Bacteria</taxon>
        <taxon>Pseudomonadati</taxon>
        <taxon>Pseudomonadota</taxon>
        <taxon>Alphaproteobacteria</taxon>
        <taxon>Caulobacterales</taxon>
        <taxon>Caulobacteraceae</taxon>
        <taxon>Asticcacaulis</taxon>
    </lineage>
</organism>
<evidence type="ECO:0000313" key="5">
    <source>
        <dbReference type="Proteomes" id="UP000199150"/>
    </source>
</evidence>
<dbReference type="GO" id="GO:0006777">
    <property type="term" value="P:Mo-molybdopterin cofactor biosynthetic process"/>
    <property type="evidence" value="ECO:0007669"/>
    <property type="project" value="UniProtKB-UniRule"/>
</dbReference>
<dbReference type="GO" id="GO:0097163">
    <property type="term" value="F:sulfur carrier activity"/>
    <property type="evidence" value="ECO:0007669"/>
    <property type="project" value="UniProtKB-UniRule"/>
</dbReference>
<dbReference type="AlphaFoldDB" id="A0A1G4RTK9"/>
<dbReference type="RefSeq" id="WP_090647527.1">
    <property type="nucleotide sequence ID" value="NZ_CBCRYE010000001.1"/>
</dbReference>
<dbReference type="Proteomes" id="UP000199150">
    <property type="component" value="Unassembled WGS sequence"/>
</dbReference>
<proteinExistence type="inferred from homology"/>
<dbReference type="EMBL" id="FMTS01000003">
    <property type="protein sequence ID" value="SCW60283.1"/>
    <property type="molecule type" value="Genomic_DNA"/>
</dbReference>
<dbReference type="Gene3D" id="3.10.20.10">
    <property type="match status" value="1"/>
</dbReference>
<evidence type="ECO:0000256" key="1">
    <source>
        <dbReference type="ARBA" id="ARBA00022490"/>
    </source>
</evidence>
<name>A0A1G4RTK9_9CAUL</name>
<accession>A0A1G4RTK9</accession>
<feature type="active site" description="Cysteine persulfide intermediate" evidence="3">
    <location>
        <position position="111"/>
    </location>
</feature>
<gene>
    <name evidence="3" type="primary">fdhD</name>
    <name evidence="4" type="ORF">SAMN02927928_2129</name>
</gene>
<sequence length="274" mass="28910">MASIPAPFSSVSHIVWADTARAGTRQVAEEVPVALVYDASTEAVMMATPADLEDFAYGFSLTEGLISQPEDIRRLDIVPGPNGIEARMWLTPERGQLMTARRRSRTGPTGCGLCGLDSLEEVLRLRVPIGPSALKMTASDILNAVTSLETRQPLGEQTRAVHAAGFWSPGEGLVAVREDVGRHNALDKLAGALARTGVTGETGAIVLTSRVSLEMVQKAAVIGAPVLIAISAPTALALRTAEAAGLTVIAVARHNGFEVFTHPERIVLTESSTL</sequence>
<dbReference type="PIRSF" id="PIRSF015626">
    <property type="entry name" value="FdhD"/>
    <property type="match status" value="1"/>
</dbReference>
<protein>
    <recommendedName>
        <fullName evidence="3">Sulfur carrier protein FdhD</fullName>
    </recommendedName>
</protein>
<dbReference type="InterPro" id="IPR016193">
    <property type="entry name" value="Cytidine_deaminase-like"/>
</dbReference>
<evidence type="ECO:0000256" key="3">
    <source>
        <dbReference type="HAMAP-Rule" id="MF_00187"/>
    </source>
</evidence>
<dbReference type="Gene3D" id="3.40.140.10">
    <property type="entry name" value="Cytidine Deaminase, domain 2"/>
    <property type="match status" value="1"/>
</dbReference>